<dbReference type="InterPro" id="IPR000477">
    <property type="entry name" value="RT_dom"/>
</dbReference>
<organism evidence="2 3">
    <name type="scientific">Grus japonensis</name>
    <name type="common">Japanese crane</name>
    <name type="synonym">Red-crowned crane</name>
    <dbReference type="NCBI Taxonomy" id="30415"/>
    <lineage>
        <taxon>Eukaryota</taxon>
        <taxon>Metazoa</taxon>
        <taxon>Chordata</taxon>
        <taxon>Craniata</taxon>
        <taxon>Vertebrata</taxon>
        <taxon>Euteleostomi</taxon>
        <taxon>Archelosauria</taxon>
        <taxon>Archosauria</taxon>
        <taxon>Dinosauria</taxon>
        <taxon>Saurischia</taxon>
        <taxon>Theropoda</taxon>
        <taxon>Coelurosauria</taxon>
        <taxon>Aves</taxon>
        <taxon>Neognathae</taxon>
        <taxon>Neoaves</taxon>
        <taxon>Gruiformes</taxon>
        <taxon>Gruidae</taxon>
        <taxon>Grus</taxon>
    </lineage>
</organism>
<dbReference type="Proteomes" id="UP001623348">
    <property type="component" value="Unassembled WGS sequence"/>
</dbReference>
<dbReference type="Pfam" id="PF00078">
    <property type="entry name" value="RVT_1"/>
    <property type="match status" value="1"/>
</dbReference>
<feature type="domain" description="Reverse transcriptase" evidence="1">
    <location>
        <begin position="88"/>
        <end position="174"/>
    </location>
</feature>
<evidence type="ECO:0000313" key="2">
    <source>
        <dbReference type="EMBL" id="GAB0176301.1"/>
    </source>
</evidence>
<proteinExistence type="predicted"/>
<reference evidence="2 3" key="1">
    <citation type="submission" date="2024-06" db="EMBL/GenBank/DDBJ databases">
        <title>The draft genome of Grus japonensis, version 3.</title>
        <authorList>
            <person name="Nabeshima K."/>
            <person name="Suzuki S."/>
            <person name="Onuma M."/>
        </authorList>
    </citation>
    <scope>NUCLEOTIDE SEQUENCE [LARGE SCALE GENOMIC DNA]</scope>
    <source>
        <strain evidence="2 3">451A</strain>
    </source>
</reference>
<dbReference type="PANTHER" id="PTHR33332">
    <property type="entry name" value="REVERSE TRANSCRIPTASE DOMAIN-CONTAINING PROTEIN"/>
    <property type="match status" value="1"/>
</dbReference>
<sequence>MYNNVQVQRWVESNPEEKDLGVLVNKKLNMTWQCALAAQKANRVLGCIKRSRSREGILPLYSALVRPHLEYCIQLWGAQYKKDMELLETKSSWRPVTTSIPQGLILGPILFNVFNDLDDGTECTLSTFADDTKVGGVADTPEGCATIQRDLNRLEKEANRNVLKFSKGKCEVLHMGRSIPTYQYMLGADQLESGLAAKDMVVLVNTKLTVSQQCALVAKAANSLGCVRQTTASRLKKAILLLCSALVRHTWSAGSSPGLSSAGDLLEQVQQKAIKVIMDLEHLTYGG</sequence>
<dbReference type="AlphaFoldDB" id="A0ABC9VTX4"/>
<evidence type="ECO:0000259" key="1">
    <source>
        <dbReference type="Pfam" id="PF00078"/>
    </source>
</evidence>
<evidence type="ECO:0000313" key="3">
    <source>
        <dbReference type="Proteomes" id="UP001623348"/>
    </source>
</evidence>
<gene>
    <name evidence="2" type="ORF">GRJ2_000095300</name>
</gene>
<dbReference type="EMBL" id="BAAFJT010000001">
    <property type="protein sequence ID" value="GAB0176301.1"/>
    <property type="molecule type" value="Genomic_DNA"/>
</dbReference>
<protein>
    <submittedName>
        <fullName evidence="2">Mitochondrial enolase superfamily member 1</fullName>
    </submittedName>
</protein>
<keyword evidence="3" id="KW-1185">Reference proteome</keyword>
<accession>A0ABC9VTX4</accession>
<comment type="caution">
    <text evidence="2">The sequence shown here is derived from an EMBL/GenBank/DDBJ whole genome shotgun (WGS) entry which is preliminary data.</text>
</comment>
<name>A0ABC9VTX4_GRUJA</name>